<gene>
    <name evidence="2" type="ORF">DERYTH_LOCUS11620</name>
</gene>
<dbReference type="EMBL" id="CAJVPY010007272">
    <property type="protein sequence ID" value="CAG8677862.1"/>
    <property type="molecule type" value="Genomic_DNA"/>
</dbReference>
<evidence type="ECO:0000256" key="1">
    <source>
        <dbReference type="SAM" id="MobiDB-lite"/>
    </source>
</evidence>
<keyword evidence="3" id="KW-1185">Reference proteome</keyword>
<comment type="caution">
    <text evidence="2">The sequence shown here is derived from an EMBL/GenBank/DDBJ whole genome shotgun (WGS) entry which is preliminary data.</text>
</comment>
<evidence type="ECO:0000313" key="2">
    <source>
        <dbReference type="EMBL" id="CAG8677862.1"/>
    </source>
</evidence>
<sequence>MNFSNSKDFTTAAQMYKNNNHFDTSSNISLDDSNDSDGSDGSYGTFDIDNNESTCKNKPETNEKSQSEDKTKPRFQAPSILTQLNMNTNRIIAFSGHRSLGGVASYQTFTKEIMNNMVAMIVPDSQESTSNSSRPPLAPISNSNNQVVRQRSKIFKPRPFKPYDASKPFVSLLKKPVTKIVEEDTQEILPAVDSNSTQEMPRIIVENCSNWQIEIKITMK</sequence>
<feature type="region of interest" description="Disordered" evidence="1">
    <location>
        <begin position="23"/>
        <end position="77"/>
    </location>
</feature>
<organism evidence="2 3">
    <name type="scientific">Dentiscutata erythropus</name>
    <dbReference type="NCBI Taxonomy" id="1348616"/>
    <lineage>
        <taxon>Eukaryota</taxon>
        <taxon>Fungi</taxon>
        <taxon>Fungi incertae sedis</taxon>
        <taxon>Mucoromycota</taxon>
        <taxon>Glomeromycotina</taxon>
        <taxon>Glomeromycetes</taxon>
        <taxon>Diversisporales</taxon>
        <taxon>Gigasporaceae</taxon>
        <taxon>Dentiscutata</taxon>
    </lineage>
</organism>
<accession>A0A9N9HJ30</accession>
<name>A0A9N9HJ30_9GLOM</name>
<dbReference type="AlphaFoldDB" id="A0A9N9HJ30"/>
<reference evidence="2" key="1">
    <citation type="submission" date="2021-06" db="EMBL/GenBank/DDBJ databases">
        <authorList>
            <person name="Kallberg Y."/>
            <person name="Tangrot J."/>
            <person name="Rosling A."/>
        </authorList>
    </citation>
    <scope>NUCLEOTIDE SEQUENCE</scope>
    <source>
        <strain evidence="2">MA453B</strain>
    </source>
</reference>
<dbReference type="Proteomes" id="UP000789405">
    <property type="component" value="Unassembled WGS sequence"/>
</dbReference>
<feature type="region of interest" description="Disordered" evidence="1">
    <location>
        <begin position="125"/>
        <end position="145"/>
    </location>
</feature>
<evidence type="ECO:0000313" key="3">
    <source>
        <dbReference type="Proteomes" id="UP000789405"/>
    </source>
</evidence>
<proteinExistence type="predicted"/>
<feature type="compositionally biased region" description="Basic and acidic residues" evidence="1">
    <location>
        <begin position="55"/>
        <end position="72"/>
    </location>
</feature>
<protein>
    <submittedName>
        <fullName evidence="2">23746_t:CDS:1</fullName>
    </submittedName>
</protein>
<dbReference type="OrthoDB" id="10541983at2759"/>